<sequence length="309" mass="31344">MSKFVILVSGQRQCANLNQQCGGFAGTQCCEGEGECLIDNQNGMISDAAGVCSNGALTDGKSNGGDVTCVPFKGICGGFAGAQCCVGMHCQYEQHSDAGRCVPGKNPNLGDQIDSPKGGQTSCPITGFFGRIRRYVAGQRQCANLTQTCGGFIGTACCEGQGWCRLNDNGGTIKDATGVCVGGLACVNRNGICGGFAGAQCCGRLRCQYFAGSDAGKCLNIAGQRQCANLTQTCGGFIGTACCEGQGSCRLNDNGGTISDAQGVCVGGTGGLACINRNGLCGGFANAQCCGGLRCQYMQGSDAGKLKTN</sequence>
<dbReference type="OrthoDB" id="6530951at2759"/>
<organism evidence="1">
    <name type="scientific">Medioppia subpectinata</name>
    <dbReference type="NCBI Taxonomy" id="1979941"/>
    <lineage>
        <taxon>Eukaryota</taxon>
        <taxon>Metazoa</taxon>
        <taxon>Ecdysozoa</taxon>
        <taxon>Arthropoda</taxon>
        <taxon>Chelicerata</taxon>
        <taxon>Arachnida</taxon>
        <taxon>Acari</taxon>
        <taxon>Acariformes</taxon>
        <taxon>Sarcoptiformes</taxon>
        <taxon>Oribatida</taxon>
        <taxon>Brachypylina</taxon>
        <taxon>Oppioidea</taxon>
        <taxon>Oppiidae</taxon>
        <taxon>Medioppia</taxon>
    </lineage>
</organism>
<reference evidence="1" key="1">
    <citation type="submission" date="2020-11" db="EMBL/GenBank/DDBJ databases">
        <authorList>
            <person name="Tran Van P."/>
        </authorList>
    </citation>
    <scope>NUCLEOTIDE SEQUENCE</scope>
</reference>
<dbReference type="EMBL" id="OC860977">
    <property type="protein sequence ID" value="CAD7629060.1"/>
    <property type="molecule type" value="Genomic_DNA"/>
</dbReference>
<evidence type="ECO:0000313" key="2">
    <source>
        <dbReference type="Proteomes" id="UP000759131"/>
    </source>
</evidence>
<dbReference type="EMBL" id="CAJPIZ010006402">
    <property type="protein sequence ID" value="CAG2109490.1"/>
    <property type="molecule type" value="Genomic_DNA"/>
</dbReference>
<accession>A0A7R9KVJ9</accession>
<dbReference type="Proteomes" id="UP000759131">
    <property type="component" value="Unassembled WGS sequence"/>
</dbReference>
<proteinExistence type="predicted"/>
<evidence type="ECO:0000313" key="1">
    <source>
        <dbReference type="EMBL" id="CAD7629060.1"/>
    </source>
</evidence>
<keyword evidence="2" id="KW-1185">Reference proteome</keyword>
<dbReference type="AlphaFoldDB" id="A0A7R9KVJ9"/>
<protein>
    <submittedName>
        <fullName evidence="1">Uncharacterized protein</fullName>
    </submittedName>
</protein>
<name>A0A7R9KVJ9_9ACAR</name>
<gene>
    <name evidence="1" type="ORF">OSB1V03_LOCUS9477</name>
</gene>